<dbReference type="SMART" id="SM00327">
    <property type="entry name" value="VWA"/>
    <property type="match status" value="1"/>
</dbReference>
<dbReference type="InterPro" id="IPR008912">
    <property type="entry name" value="Uncharacterised_CoxE"/>
</dbReference>
<reference evidence="4" key="1">
    <citation type="submission" date="2019-01" db="EMBL/GenBank/DDBJ databases">
        <title>Gri0909 isolated from a small marine red alga.</title>
        <authorList>
            <person name="Kim J."/>
            <person name="Jeong S.E."/>
            <person name="Jeon C.O."/>
        </authorList>
    </citation>
    <scope>NUCLEOTIDE SEQUENCE [LARGE SCALE GENOMIC DNA]</scope>
    <source>
        <strain evidence="4">Gri0909</strain>
    </source>
</reference>
<evidence type="ECO:0000313" key="3">
    <source>
        <dbReference type="EMBL" id="RVU34775.1"/>
    </source>
</evidence>
<dbReference type="InterPro" id="IPR011195">
    <property type="entry name" value="UCP010256"/>
</dbReference>
<evidence type="ECO:0000256" key="1">
    <source>
        <dbReference type="SAM" id="MobiDB-lite"/>
    </source>
</evidence>
<name>A0A3S2Z724_9PROT</name>
<dbReference type="OrthoDB" id="9790469at2"/>
<comment type="caution">
    <text evidence="3">The sequence shown here is derived from an EMBL/GenBank/DDBJ whole genome shotgun (WGS) entry which is preliminary data.</text>
</comment>
<sequence length="442" mass="49765">MTAGPSDDKRDENTLAEGDVKTDEQHVAPNFFVGEADGGRLADNIMHFARVLRRAGLPVGPGKVLEAVKAVSAVGVSSRKDFYWTLHAVFVNRRDQREVFDQAFHFFWRNPNLLEKMMGMMLPSTKMDEAAAPPKDEMSRRVADALAGDKPGDEQDEASEPDEDLIEMDATLTFSRDEVLSEKDFEKMSSAELAEARSAIQKLTLPIRQVPNRRFQPHPQGRRVDMRATLREAARFGGDLAALKRRKHTRRPPPLVVLCDISGSMDRYARMLLHFMHALTNDRDRVHTFLFGTRLTNITRYLRYKDPDAAVDTISEAVEDWSGGTRIGHALHDFNVNWSRRVLGQGAVVILITDGLDREGAEGVAEEMERLHKSCRRLIWLNPLLRYDAYEPRAAGARAMMPHVDEFRAVHNLGSLAELAEALGKDASLSRREMARWRAAAA</sequence>
<dbReference type="Pfam" id="PF05762">
    <property type="entry name" value="VWA_CoxE"/>
    <property type="match status" value="1"/>
</dbReference>
<accession>A0A3S2Z724</accession>
<dbReference type="AlphaFoldDB" id="A0A3S2Z724"/>
<feature type="region of interest" description="Disordered" evidence="1">
    <location>
        <begin position="1"/>
        <end position="20"/>
    </location>
</feature>
<evidence type="ECO:0000313" key="4">
    <source>
        <dbReference type="Proteomes" id="UP000287447"/>
    </source>
</evidence>
<dbReference type="EMBL" id="SADE01000003">
    <property type="protein sequence ID" value="RVU34775.1"/>
    <property type="molecule type" value="Genomic_DNA"/>
</dbReference>
<organism evidence="3 4">
    <name type="scientific">Hwanghaeella grinnelliae</name>
    <dbReference type="NCBI Taxonomy" id="2500179"/>
    <lineage>
        <taxon>Bacteria</taxon>
        <taxon>Pseudomonadati</taxon>
        <taxon>Pseudomonadota</taxon>
        <taxon>Alphaproteobacteria</taxon>
        <taxon>Rhodospirillales</taxon>
        <taxon>Rhodospirillaceae</taxon>
        <taxon>Hwanghaeella</taxon>
    </lineage>
</organism>
<dbReference type="CDD" id="cd00198">
    <property type="entry name" value="vWFA"/>
    <property type="match status" value="1"/>
</dbReference>
<gene>
    <name evidence="3" type="ORF">EOI86_18180</name>
</gene>
<dbReference type="SUPFAM" id="SSF53300">
    <property type="entry name" value="vWA-like"/>
    <property type="match status" value="1"/>
</dbReference>
<dbReference type="RefSeq" id="WP_127766919.1">
    <property type="nucleotide sequence ID" value="NZ_SADE01000003.1"/>
</dbReference>
<dbReference type="PIRSF" id="PIRSF010256">
    <property type="entry name" value="CoxE_vWa"/>
    <property type="match status" value="1"/>
</dbReference>
<proteinExistence type="predicted"/>
<dbReference type="PANTHER" id="PTHR39338:SF6">
    <property type="entry name" value="BLL5662 PROTEIN"/>
    <property type="match status" value="1"/>
</dbReference>
<dbReference type="Gene3D" id="3.40.50.410">
    <property type="entry name" value="von Willebrand factor, type A domain"/>
    <property type="match status" value="1"/>
</dbReference>
<evidence type="ECO:0000259" key="2">
    <source>
        <dbReference type="SMART" id="SM00327"/>
    </source>
</evidence>
<dbReference type="Proteomes" id="UP000287447">
    <property type="component" value="Unassembled WGS sequence"/>
</dbReference>
<dbReference type="InterPro" id="IPR036465">
    <property type="entry name" value="vWFA_dom_sf"/>
</dbReference>
<feature type="domain" description="VWFA" evidence="2">
    <location>
        <begin position="252"/>
        <end position="428"/>
    </location>
</feature>
<dbReference type="PANTHER" id="PTHR39338">
    <property type="entry name" value="BLL5662 PROTEIN-RELATED"/>
    <property type="match status" value="1"/>
</dbReference>
<protein>
    <submittedName>
        <fullName evidence="3">VWA domain-containing protein</fullName>
    </submittedName>
</protein>
<keyword evidence="4" id="KW-1185">Reference proteome</keyword>
<dbReference type="InterPro" id="IPR002035">
    <property type="entry name" value="VWF_A"/>
</dbReference>